<gene>
    <name evidence="2" type="ORF">AK812_SmicGene20342</name>
</gene>
<evidence type="ECO:0000256" key="1">
    <source>
        <dbReference type="SAM" id="MobiDB-lite"/>
    </source>
</evidence>
<evidence type="ECO:0000313" key="3">
    <source>
        <dbReference type="Proteomes" id="UP000186817"/>
    </source>
</evidence>
<dbReference type="EMBL" id="LSRX01000437">
    <property type="protein sequence ID" value="OLP97342.1"/>
    <property type="molecule type" value="Genomic_DNA"/>
</dbReference>
<feature type="region of interest" description="Disordered" evidence="1">
    <location>
        <begin position="290"/>
        <end position="458"/>
    </location>
</feature>
<comment type="caution">
    <text evidence="2">The sequence shown here is derived from an EMBL/GenBank/DDBJ whole genome shotgun (WGS) entry which is preliminary data.</text>
</comment>
<reference evidence="2 3" key="1">
    <citation type="submission" date="2016-02" db="EMBL/GenBank/DDBJ databases">
        <title>Genome analysis of coral dinoflagellate symbionts highlights evolutionary adaptations to a symbiotic lifestyle.</title>
        <authorList>
            <person name="Aranda M."/>
            <person name="Li Y."/>
            <person name="Liew Y.J."/>
            <person name="Baumgarten S."/>
            <person name="Simakov O."/>
            <person name="Wilson M."/>
            <person name="Piel J."/>
            <person name="Ashoor H."/>
            <person name="Bougouffa S."/>
            <person name="Bajic V.B."/>
            <person name="Ryu T."/>
            <person name="Ravasi T."/>
            <person name="Bayer T."/>
            <person name="Micklem G."/>
            <person name="Kim H."/>
            <person name="Bhak J."/>
            <person name="Lajeunesse T.C."/>
            <person name="Voolstra C.R."/>
        </authorList>
    </citation>
    <scope>NUCLEOTIDE SEQUENCE [LARGE SCALE GENOMIC DNA]</scope>
    <source>
        <strain evidence="2 3">CCMP2467</strain>
    </source>
</reference>
<name>A0A1Q9DQ99_SYMMI</name>
<proteinExistence type="predicted"/>
<keyword evidence="3" id="KW-1185">Reference proteome</keyword>
<dbReference type="OrthoDB" id="10295767at2759"/>
<organism evidence="2 3">
    <name type="scientific">Symbiodinium microadriaticum</name>
    <name type="common">Dinoflagellate</name>
    <name type="synonym">Zooxanthella microadriatica</name>
    <dbReference type="NCBI Taxonomy" id="2951"/>
    <lineage>
        <taxon>Eukaryota</taxon>
        <taxon>Sar</taxon>
        <taxon>Alveolata</taxon>
        <taxon>Dinophyceae</taxon>
        <taxon>Suessiales</taxon>
        <taxon>Symbiodiniaceae</taxon>
        <taxon>Symbiodinium</taxon>
    </lineage>
</organism>
<evidence type="ECO:0000313" key="2">
    <source>
        <dbReference type="EMBL" id="OLP97342.1"/>
    </source>
</evidence>
<sequence>MQAHSRLLQSLVATSCVPDVVSQGFGDLRTGRLAGADCFAECLGWAICSGGSELQGRQLYKLATHHSIEPAFRKRLFAMGKAGRKHQEYYQEWDRSQWSSSPSWAVWPGARRTWESRQVGDSPRFPTYDADWQPEPHSQIQVLEERRYTPEFEAPKKVAAVQKAVNLARKQDTRVTRLRREQQERERKWERYKTALKLSFNKEKIRYEKDQQRLADDLAQAMSEQEEAHKLMEHAALTLATKEPDVEMLGDDAEWEDMIKGRPAVKMGVQKLQAEIQEMLEHRQQQQVAAVTPTRSTMAPPRSPAPAHRVSERPAPARPVAAPTPHAARDPYMAQSTTPPVAAPESRVHAELQQEYRQQQEAMASPKPRPKNAETQRRPIKALPSQVVHTPSPGPGLGGKLDSKRAAILQQTQQANAGTMGPGQLTPGPTGPTCLIADDDDDLTLEGSDLGEPPPEVD</sequence>
<feature type="compositionally biased region" description="Low complexity" evidence="1">
    <location>
        <begin position="418"/>
        <end position="433"/>
    </location>
</feature>
<dbReference type="Proteomes" id="UP000186817">
    <property type="component" value="Unassembled WGS sequence"/>
</dbReference>
<dbReference type="AlphaFoldDB" id="A0A1Q9DQ99"/>
<protein>
    <submittedName>
        <fullName evidence="2">Uncharacterized protein</fullName>
    </submittedName>
</protein>
<accession>A0A1Q9DQ99</accession>